<dbReference type="RefSeq" id="WP_310370647.1">
    <property type="nucleotide sequence ID" value="NZ_JAVDXT010000001.1"/>
</dbReference>
<keyword evidence="2" id="KW-0378">Hydrolase</keyword>
<gene>
    <name evidence="6" type="ORF">J2X19_000671</name>
</gene>
<dbReference type="Gene3D" id="3.60.21.10">
    <property type="match status" value="1"/>
</dbReference>
<comment type="caution">
    <text evidence="6">The sequence shown here is derived from an EMBL/GenBank/DDBJ whole genome shotgun (WGS) entry which is preliminary data.</text>
</comment>
<keyword evidence="7" id="KW-1185">Reference proteome</keyword>
<dbReference type="PANTHER" id="PTHR42988">
    <property type="entry name" value="PHOSPHOHYDROLASE"/>
    <property type="match status" value="1"/>
</dbReference>
<organism evidence="6 7">
    <name type="scientific">Rhodoferax ferrireducens</name>
    <dbReference type="NCBI Taxonomy" id="192843"/>
    <lineage>
        <taxon>Bacteria</taxon>
        <taxon>Pseudomonadati</taxon>
        <taxon>Pseudomonadota</taxon>
        <taxon>Betaproteobacteria</taxon>
        <taxon>Burkholderiales</taxon>
        <taxon>Comamonadaceae</taxon>
        <taxon>Rhodoferax</taxon>
    </lineage>
</organism>
<keyword evidence="3" id="KW-0408">Iron</keyword>
<comment type="similarity">
    <text evidence="4">Belongs to the cyclic nucleotide phosphodiesterase class-III family.</text>
</comment>
<dbReference type="Pfam" id="PF00149">
    <property type="entry name" value="Metallophos"/>
    <property type="match status" value="1"/>
</dbReference>
<evidence type="ECO:0000256" key="3">
    <source>
        <dbReference type="ARBA" id="ARBA00023004"/>
    </source>
</evidence>
<keyword evidence="1" id="KW-0479">Metal-binding</keyword>
<dbReference type="Proteomes" id="UP001180487">
    <property type="component" value="Unassembled WGS sequence"/>
</dbReference>
<reference evidence="6 7" key="1">
    <citation type="submission" date="2023-07" db="EMBL/GenBank/DDBJ databases">
        <title>Sorghum-associated microbial communities from plants grown in Nebraska, USA.</title>
        <authorList>
            <person name="Schachtman D."/>
        </authorList>
    </citation>
    <scope>NUCLEOTIDE SEQUENCE [LARGE SCALE GENOMIC DNA]</scope>
    <source>
        <strain evidence="6 7">BE313</strain>
    </source>
</reference>
<dbReference type="EMBL" id="JAVDXT010000001">
    <property type="protein sequence ID" value="MDR7376013.1"/>
    <property type="molecule type" value="Genomic_DNA"/>
</dbReference>
<evidence type="ECO:0000313" key="7">
    <source>
        <dbReference type="Proteomes" id="UP001180487"/>
    </source>
</evidence>
<dbReference type="InterPro" id="IPR050884">
    <property type="entry name" value="CNP_phosphodiesterase-III"/>
</dbReference>
<accession>A0ABU2C3X1</accession>
<proteinExistence type="inferred from homology"/>
<protein>
    <submittedName>
        <fullName evidence="6">3',5'-cyclic AMP phosphodiesterase CpdA</fullName>
    </submittedName>
</protein>
<name>A0ABU2C3X1_9BURK</name>
<evidence type="ECO:0000313" key="6">
    <source>
        <dbReference type="EMBL" id="MDR7376013.1"/>
    </source>
</evidence>
<dbReference type="SUPFAM" id="SSF56300">
    <property type="entry name" value="Metallo-dependent phosphatases"/>
    <property type="match status" value="1"/>
</dbReference>
<evidence type="ECO:0000259" key="5">
    <source>
        <dbReference type="Pfam" id="PF00149"/>
    </source>
</evidence>
<evidence type="ECO:0000256" key="4">
    <source>
        <dbReference type="ARBA" id="ARBA00025742"/>
    </source>
</evidence>
<evidence type="ECO:0000256" key="1">
    <source>
        <dbReference type="ARBA" id="ARBA00022723"/>
    </source>
</evidence>
<sequence>MSVLLQISDPHFGTEQAPVVAALQALVAAQRPDLLVLSGDITQRARPAQFRTARALMDQLGAPLLAIPGNHDIPLFDLWARLRHPYARHCAAFGPELEPVFRSPELLVIGVNTTRAYRHQDGEISAAQVDRVAGLLAQASAAQLRVVVVHQPIAVVRAVDEPNRLHGHAQAQRAWAAAGADLVLGGHIHLPYVAALSGLARPMWAVQAGTAVSSRVRSGVPNSVNLLRWPAEDGQCRVEQWDFASAAGAFECARLTQIQPSRESHGD</sequence>
<dbReference type="PANTHER" id="PTHR42988:SF2">
    <property type="entry name" value="CYCLIC NUCLEOTIDE PHOSPHODIESTERASE CBUA0032-RELATED"/>
    <property type="match status" value="1"/>
</dbReference>
<evidence type="ECO:0000256" key="2">
    <source>
        <dbReference type="ARBA" id="ARBA00022801"/>
    </source>
</evidence>
<dbReference type="InterPro" id="IPR004843">
    <property type="entry name" value="Calcineurin-like_PHP"/>
</dbReference>
<dbReference type="InterPro" id="IPR029052">
    <property type="entry name" value="Metallo-depent_PP-like"/>
</dbReference>
<feature type="domain" description="Calcineurin-like phosphoesterase" evidence="5">
    <location>
        <begin position="4"/>
        <end position="190"/>
    </location>
</feature>